<gene>
    <name evidence="1" type="ORF">B296_00042483</name>
</gene>
<name>A0A426Z2U5_ENSVE</name>
<dbReference type="Proteomes" id="UP000287651">
    <property type="component" value="Unassembled WGS sequence"/>
</dbReference>
<protein>
    <submittedName>
        <fullName evidence="1">Uncharacterized protein</fullName>
    </submittedName>
</protein>
<dbReference type="EMBL" id="AMZH03008753">
    <property type="protein sequence ID" value="RRT58299.1"/>
    <property type="molecule type" value="Genomic_DNA"/>
</dbReference>
<comment type="caution">
    <text evidence="1">The sequence shown here is derived from an EMBL/GenBank/DDBJ whole genome shotgun (WGS) entry which is preliminary data.</text>
</comment>
<evidence type="ECO:0000313" key="2">
    <source>
        <dbReference type="Proteomes" id="UP000287651"/>
    </source>
</evidence>
<sequence>MVHSTVLYLMYCAGPLAVKNLVDWPVCASSPRSLLGTELELDRMSGDSEPDSGRAYIVGVVDHPYLATRLPLWLTLSSYASTMPVVLVVRDASTADPTKQELGNCDVGRADPTEQELGNWDVARVDSSERELKNCDVGRADPTEQELGNWDVARVDPSERELENCDVGRADPTEQELGNWDGARVYSTEQELGNCDSDFRQGRTWAQTLGFGQGGELGHKSGDLAERVSSGANMEIWPSK</sequence>
<dbReference type="AlphaFoldDB" id="A0A426Z2U5"/>
<organism evidence="1 2">
    <name type="scientific">Ensete ventricosum</name>
    <name type="common">Abyssinian banana</name>
    <name type="synonym">Musa ensete</name>
    <dbReference type="NCBI Taxonomy" id="4639"/>
    <lineage>
        <taxon>Eukaryota</taxon>
        <taxon>Viridiplantae</taxon>
        <taxon>Streptophyta</taxon>
        <taxon>Embryophyta</taxon>
        <taxon>Tracheophyta</taxon>
        <taxon>Spermatophyta</taxon>
        <taxon>Magnoliopsida</taxon>
        <taxon>Liliopsida</taxon>
        <taxon>Zingiberales</taxon>
        <taxon>Musaceae</taxon>
        <taxon>Ensete</taxon>
    </lineage>
</organism>
<proteinExistence type="predicted"/>
<accession>A0A426Z2U5</accession>
<reference evidence="1 2" key="1">
    <citation type="journal article" date="2014" name="Agronomy (Basel)">
        <title>A Draft Genome Sequence for Ensete ventricosum, the Drought-Tolerant Tree Against Hunger.</title>
        <authorList>
            <person name="Harrison J."/>
            <person name="Moore K.A."/>
            <person name="Paszkiewicz K."/>
            <person name="Jones T."/>
            <person name="Grant M."/>
            <person name="Ambacheew D."/>
            <person name="Muzemil S."/>
            <person name="Studholme D.J."/>
        </authorList>
    </citation>
    <scope>NUCLEOTIDE SEQUENCE [LARGE SCALE GENOMIC DNA]</scope>
</reference>
<evidence type="ECO:0000313" key="1">
    <source>
        <dbReference type="EMBL" id="RRT58299.1"/>
    </source>
</evidence>